<accession>A0A6S7AW37</accession>
<feature type="region of interest" description="Disordered" evidence="1">
    <location>
        <begin position="86"/>
        <end position="108"/>
    </location>
</feature>
<organism evidence="4 5">
    <name type="scientific">Achromobacter kerstersii</name>
    <dbReference type="NCBI Taxonomy" id="1353890"/>
    <lineage>
        <taxon>Bacteria</taxon>
        <taxon>Pseudomonadati</taxon>
        <taxon>Pseudomonadota</taxon>
        <taxon>Betaproteobacteria</taxon>
        <taxon>Burkholderiales</taxon>
        <taxon>Alcaligenaceae</taxon>
        <taxon>Achromobacter</taxon>
    </lineage>
</organism>
<feature type="domain" description="Sodium symporter small subunit" evidence="3">
    <location>
        <begin position="14"/>
        <end position="84"/>
    </location>
</feature>
<keyword evidence="2" id="KW-0472">Membrane</keyword>
<feature type="transmembrane region" description="Helical" evidence="2">
    <location>
        <begin position="54"/>
        <end position="75"/>
    </location>
</feature>
<evidence type="ECO:0000256" key="2">
    <source>
        <dbReference type="SAM" id="Phobius"/>
    </source>
</evidence>
<name>A0A6S7AW37_9BURK</name>
<dbReference type="RefSeq" id="WP_175172166.1">
    <property type="nucleotide sequence ID" value="NZ_CADIJQ010000026.1"/>
</dbReference>
<dbReference type="NCBIfam" id="TIGR03647">
    <property type="entry name" value="Na_symport_sm"/>
    <property type="match status" value="1"/>
</dbReference>
<dbReference type="InterPro" id="IPR019886">
    <property type="entry name" value="Na_symporter_ssu"/>
</dbReference>
<dbReference type="AlphaFoldDB" id="A0A6S7AW37"/>
<feature type="compositionally biased region" description="Basic and acidic residues" evidence="1">
    <location>
        <begin position="95"/>
        <end position="108"/>
    </location>
</feature>
<reference evidence="4 5" key="1">
    <citation type="submission" date="2020-04" db="EMBL/GenBank/DDBJ databases">
        <authorList>
            <person name="De Canck E."/>
        </authorList>
    </citation>
    <scope>NUCLEOTIDE SEQUENCE [LARGE SCALE GENOMIC DNA]</scope>
    <source>
        <strain evidence="4 5">LMG 3441</strain>
    </source>
</reference>
<keyword evidence="2" id="KW-0812">Transmembrane</keyword>
<keyword evidence="5" id="KW-1185">Reference proteome</keyword>
<evidence type="ECO:0000256" key="1">
    <source>
        <dbReference type="SAM" id="MobiDB-lite"/>
    </source>
</evidence>
<dbReference type="EMBL" id="CADIJQ010000026">
    <property type="protein sequence ID" value="CAB3744993.1"/>
    <property type="molecule type" value="Genomic_DNA"/>
</dbReference>
<evidence type="ECO:0000313" key="5">
    <source>
        <dbReference type="Proteomes" id="UP000494269"/>
    </source>
</evidence>
<evidence type="ECO:0000259" key="3">
    <source>
        <dbReference type="Pfam" id="PF13937"/>
    </source>
</evidence>
<dbReference type="Pfam" id="PF13937">
    <property type="entry name" value="DUF4212"/>
    <property type="match status" value="1"/>
</dbReference>
<protein>
    <recommendedName>
        <fullName evidence="3">Sodium symporter small subunit domain-containing protein</fullName>
    </recommendedName>
</protein>
<sequence>MPKSRASPSESAPTPYWRRNLRLIALLLVVWAALTFVPAFFARSLTFNFIGWPFAFWMAAYGAPLAYLIIIAIYARTMNRADERAEAGAETNFDATRDPYRDDNAGGR</sequence>
<keyword evidence="2" id="KW-1133">Transmembrane helix</keyword>
<evidence type="ECO:0000313" key="4">
    <source>
        <dbReference type="EMBL" id="CAB3744993.1"/>
    </source>
</evidence>
<feature type="transmembrane region" description="Helical" evidence="2">
    <location>
        <begin position="21"/>
        <end position="42"/>
    </location>
</feature>
<dbReference type="Proteomes" id="UP000494269">
    <property type="component" value="Unassembled WGS sequence"/>
</dbReference>
<gene>
    <name evidence="4" type="ORF">LMG3441_06268</name>
</gene>
<proteinExistence type="predicted"/>